<gene>
    <name evidence="1" type="ORF">DFQ00_108191</name>
</gene>
<dbReference type="Proteomes" id="UP000247790">
    <property type="component" value="Unassembled WGS sequence"/>
</dbReference>
<dbReference type="AlphaFoldDB" id="A0A2V4VI15"/>
<proteinExistence type="predicted"/>
<comment type="caution">
    <text evidence="1">The sequence shown here is derived from an EMBL/GenBank/DDBJ whole genome shotgun (WGS) entry which is preliminary data.</text>
</comment>
<reference evidence="1 2" key="1">
    <citation type="submission" date="2018-06" db="EMBL/GenBank/DDBJ databases">
        <title>Genomic Encyclopedia of Type Strains, Phase III (KMG-III): the genomes of soil and plant-associated and newly described type strains.</title>
        <authorList>
            <person name="Whitman W."/>
        </authorList>
    </citation>
    <scope>NUCLEOTIDE SEQUENCE [LARGE SCALE GENOMIC DNA]</scope>
    <source>
        <strain evidence="1 2">CECT 7022</strain>
    </source>
</reference>
<organism evidence="1 2">
    <name type="scientific">Paenibacillus barcinonensis</name>
    <dbReference type="NCBI Taxonomy" id="198119"/>
    <lineage>
        <taxon>Bacteria</taxon>
        <taxon>Bacillati</taxon>
        <taxon>Bacillota</taxon>
        <taxon>Bacilli</taxon>
        <taxon>Bacillales</taxon>
        <taxon>Paenibacillaceae</taxon>
        <taxon>Paenibacillus</taxon>
    </lineage>
</organism>
<sequence length="142" mass="16365">MNEKSSSTFLLTFRLYPRFPALILVHLRIPASVIEQIRSYRAKCQLQFKNMLHPLRIFFLRIAIQGSSQSRTYVGAKQAARHKLPVIHILRNIVSLLQALASSFTARPPVQPFEKCGLTLQLLHHHDLTFRQQAYPYVQSGQ</sequence>
<dbReference type="EMBL" id="QJSW01000008">
    <property type="protein sequence ID" value="PYE48599.1"/>
    <property type="molecule type" value="Genomic_DNA"/>
</dbReference>
<name>A0A2V4VI15_PAEBA</name>
<accession>A0A2V4VI15</accession>
<evidence type="ECO:0000313" key="2">
    <source>
        <dbReference type="Proteomes" id="UP000247790"/>
    </source>
</evidence>
<evidence type="ECO:0000313" key="1">
    <source>
        <dbReference type="EMBL" id="PYE48599.1"/>
    </source>
</evidence>
<protein>
    <submittedName>
        <fullName evidence="1">Uncharacterized protein</fullName>
    </submittedName>
</protein>